<evidence type="ECO:0000313" key="3">
    <source>
        <dbReference type="EMBL" id="AZL60309.1"/>
    </source>
</evidence>
<reference evidence="3 4" key="1">
    <citation type="submission" date="2018-12" db="EMBL/GenBank/DDBJ databases">
        <title>Complete genome sequencing of Tabrizicola sp. K13M18.</title>
        <authorList>
            <person name="Bae J.-W."/>
        </authorList>
    </citation>
    <scope>NUCLEOTIDE SEQUENCE [LARGE SCALE GENOMIC DNA]</scope>
    <source>
        <strain evidence="3 4">K13M18</strain>
    </source>
</reference>
<dbReference type="EMBL" id="CP034328">
    <property type="protein sequence ID" value="AZL60309.1"/>
    <property type="molecule type" value="Genomic_DNA"/>
</dbReference>
<feature type="domain" description="Metalloenzyme" evidence="2">
    <location>
        <begin position="247"/>
        <end position="354"/>
    </location>
</feature>
<name>A0A3S8U9S4_9RHOB</name>
<dbReference type="GO" id="GO:0046872">
    <property type="term" value="F:metal ion binding"/>
    <property type="evidence" value="ECO:0007669"/>
    <property type="project" value="InterPro"/>
</dbReference>
<dbReference type="KEGG" id="taw:EI545_16655"/>
<sequence>MHRRAFTVGLAAGLACPLPALAQTVGNPTAPTKAGTTYRGPNVILVRFGGGVRRAETIDAAATWAPYLRHSLAPRGTFIPDLRIDRLEGVSTSHAEGTLNLLTGRYRAYRPAAEVLSDRLEPTEPTLFEYLRRAFDIPSHEVLLVNGEDRPQEEYFTFGAGDHFGIDYRSEMLSLHRFKLYRTRMQLAESGLTDAARLALAEERARLLAIDPRGATPEPSPEVERFWARWRQGFGDDGMRNPRGDRLLTELATRAMTELKPRFMMVNYQDPDYVHWGNPSHYTRAIAVIDEGLQRLVSLADADPFYRDNTIFVITPDCGRDANPLAEVPFQHHFNSRSAHEVWAVIFGPGIAKGVVDRPVDQSAIAPTIAAAMGFTVTRAEGDAIEGAFL</sequence>
<dbReference type="InterPro" id="IPR017850">
    <property type="entry name" value="Alkaline_phosphatase_core_sf"/>
</dbReference>
<keyword evidence="1" id="KW-0732">Signal</keyword>
<evidence type="ECO:0000259" key="2">
    <source>
        <dbReference type="Pfam" id="PF01676"/>
    </source>
</evidence>
<accession>A0A3S8U9S4</accession>
<protein>
    <recommendedName>
        <fullName evidence="2">Metalloenzyme domain-containing protein</fullName>
    </recommendedName>
</protein>
<dbReference type="Gene3D" id="3.40.720.10">
    <property type="entry name" value="Alkaline Phosphatase, subunit A"/>
    <property type="match status" value="1"/>
</dbReference>
<feature type="signal peptide" evidence="1">
    <location>
        <begin position="1"/>
        <end position="22"/>
    </location>
</feature>
<dbReference type="AlphaFoldDB" id="A0A3S8U9S4"/>
<dbReference type="Proteomes" id="UP000282002">
    <property type="component" value="Chromosome"/>
</dbReference>
<dbReference type="Pfam" id="PF01676">
    <property type="entry name" value="Metalloenzyme"/>
    <property type="match status" value="1"/>
</dbReference>
<dbReference type="PROSITE" id="PS51257">
    <property type="entry name" value="PROKAR_LIPOPROTEIN"/>
    <property type="match status" value="1"/>
</dbReference>
<dbReference type="SUPFAM" id="SSF53649">
    <property type="entry name" value="Alkaline phosphatase-like"/>
    <property type="match status" value="1"/>
</dbReference>
<dbReference type="OrthoDB" id="9791578at2"/>
<proteinExistence type="predicted"/>
<dbReference type="InterPro" id="IPR006124">
    <property type="entry name" value="Metalloenzyme"/>
</dbReference>
<feature type="chain" id="PRO_5019007259" description="Metalloenzyme domain-containing protein" evidence="1">
    <location>
        <begin position="23"/>
        <end position="390"/>
    </location>
</feature>
<evidence type="ECO:0000256" key="1">
    <source>
        <dbReference type="SAM" id="SignalP"/>
    </source>
</evidence>
<dbReference type="GO" id="GO:0003824">
    <property type="term" value="F:catalytic activity"/>
    <property type="evidence" value="ECO:0007669"/>
    <property type="project" value="InterPro"/>
</dbReference>
<keyword evidence="4" id="KW-1185">Reference proteome</keyword>
<dbReference type="RefSeq" id="WP_125326501.1">
    <property type="nucleotide sequence ID" value="NZ_CP034328.1"/>
</dbReference>
<organism evidence="3 4">
    <name type="scientific">Tabrizicola piscis</name>
    <dbReference type="NCBI Taxonomy" id="2494374"/>
    <lineage>
        <taxon>Bacteria</taxon>
        <taxon>Pseudomonadati</taxon>
        <taxon>Pseudomonadota</taxon>
        <taxon>Alphaproteobacteria</taxon>
        <taxon>Rhodobacterales</taxon>
        <taxon>Paracoccaceae</taxon>
        <taxon>Tabrizicola</taxon>
    </lineage>
</organism>
<evidence type="ECO:0000313" key="4">
    <source>
        <dbReference type="Proteomes" id="UP000282002"/>
    </source>
</evidence>
<gene>
    <name evidence="3" type="ORF">EI545_16655</name>
</gene>